<dbReference type="EMBL" id="LEKV01000503">
    <property type="protein sequence ID" value="KVI11271.1"/>
    <property type="molecule type" value="Genomic_DNA"/>
</dbReference>
<gene>
    <name evidence="1" type="ORF">Ccrd_010320</name>
</gene>
<keyword evidence="2" id="KW-1185">Reference proteome</keyword>
<protein>
    <submittedName>
        <fullName evidence="1">Uncharacterized protein</fullName>
    </submittedName>
</protein>
<organism evidence="1 2">
    <name type="scientific">Cynara cardunculus var. scolymus</name>
    <name type="common">Globe artichoke</name>
    <name type="synonym">Cynara scolymus</name>
    <dbReference type="NCBI Taxonomy" id="59895"/>
    <lineage>
        <taxon>Eukaryota</taxon>
        <taxon>Viridiplantae</taxon>
        <taxon>Streptophyta</taxon>
        <taxon>Embryophyta</taxon>
        <taxon>Tracheophyta</taxon>
        <taxon>Spermatophyta</taxon>
        <taxon>Magnoliopsida</taxon>
        <taxon>eudicotyledons</taxon>
        <taxon>Gunneridae</taxon>
        <taxon>Pentapetalae</taxon>
        <taxon>asterids</taxon>
        <taxon>campanulids</taxon>
        <taxon>Asterales</taxon>
        <taxon>Asteraceae</taxon>
        <taxon>Carduoideae</taxon>
        <taxon>Cardueae</taxon>
        <taxon>Carduinae</taxon>
        <taxon>Cynara</taxon>
    </lineage>
</organism>
<evidence type="ECO:0000313" key="2">
    <source>
        <dbReference type="Proteomes" id="UP000243975"/>
    </source>
</evidence>
<name>A0A103YLF1_CYNCS</name>
<feature type="non-terminal residue" evidence="1">
    <location>
        <position position="1"/>
    </location>
</feature>
<proteinExistence type="predicted"/>
<accession>A0A103YLF1</accession>
<comment type="caution">
    <text evidence="1">The sequence shown here is derived from an EMBL/GenBank/DDBJ whole genome shotgun (WGS) entry which is preliminary data.</text>
</comment>
<dbReference type="Proteomes" id="UP000243975">
    <property type="component" value="Unassembled WGS sequence"/>
</dbReference>
<dbReference type="AlphaFoldDB" id="A0A103YLF1"/>
<dbReference type="Gramene" id="KVI11271">
    <property type="protein sequence ID" value="KVI11271"/>
    <property type="gene ID" value="Ccrd_010320"/>
</dbReference>
<evidence type="ECO:0000313" key="1">
    <source>
        <dbReference type="EMBL" id="KVI11271.1"/>
    </source>
</evidence>
<reference evidence="1 2" key="1">
    <citation type="journal article" date="2016" name="Sci. Rep.">
        <title>The genome sequence of the outbreeding globe artichoke constructed de novo incorporating a phase-aware low-pass sequencing strategy of F1 progeny.</title>
        <authorList>
            <person name="Scaglione D."/>
            <person name="Reyes-Chin-Wo S."/>
            <person name="Acquadro A."/>
            <person name="Froenicke L."/>
            <person name="Portis E."/>
            <person name="Beitel C."/>
            <person name="Tirone M."/>
            <person name="Mauro R."/>
            <person name="Lo Monaco A."/>
            <person name="Mauromicale G."/>
            <person name="Faccioli P."/>
            <person name="Cattivelli L."/>
            <person name="Rieseberg L."/>
            <person name="Michelmore R."/>
            <person name="Lanteri S."/>
        </authorList>
    </citation>
    <scope>NUCLEOTIDE SEQUENCE [LARGE SCALE GENOMIC DNA]</scope>
    <source>
        <strain evidence="1">2C</strain>
    </source>
</reference>
<sequence length="33" mass="3559">MEVLGALQSAFIDTADGAINMYFGYDVLCSDVE</sequence>